<dbReference type="SUPFAM" id="SSF46785">
    <property type="entry name" value="Winged helix' DNA-binding domain"/>
    <property type="match status" value="1"/>
</dbReference>
<dbReference type="EMBL" id="LJIX01000006">
    <property type="protein sequence ID" value="KQL18009.1"/>
    <property type="molecule type" value="Genomic_DNA"/>
</dbReference>
<dbReference type="STRING" id="1637975.AN957_04875"/>
<name>A0A0Q3QJL5_9BACI</name>
<accession>A0A0Q3QJL5</accession>
<proteinExistence type="predicted"/>
<dbReference type="PATRIC" id="fig|1637975.4.peg.666"/>
<evidence type="ECO:0000313" key="2">
    <source>
        <dbReference type="Proteomes" id="UP000050996"/>
    </source>
</evidence>
<dbReference type="InterPro" id="IPR036390">
    <property type="entry name" value="WH_DNA-bd_sf"/>
</dbReference>
<keyword evidence="2" id="KW-1185">Reference proteome</keyword>
<evidence type="ECO:0000313" key="1">
    <source>
        <dbReference type="EMBL" id="KQL18009.1"/>
    </source>
</evidence>
<dbReference type="RefSeq" id="WP_053479024.1">
    <property type="nucleotide sequence ID" value="NZ_CP041305.1"/>
</dbReference>
<dbReference type="InterPro" id="IPR036388">
    <property type="entry name" value="WH-like_DNA-bd_sf"/>
</dbReference>
<gene>
    <name evidence="1" type="ORF">AN957_04875</name>
</gene>
<organism evidence="1 2">
    <name type="scientific">Cytobacillus solani</name>
    <dbReference type="NCBI Taxonomy" id="1637975"/>
    <lineage>
        <taxon>Bacteria</taxon>
        <taxon>Bacillati</taxon>
        <taxon>Bacillota</taxon>
        <taxon>Bacilli</taxon>
        <taxon>Bacillales</taxon>
        <taxon>Bacillaceae</taxon>
        <taxon>Cytobacillus</taxon>
    </lineage>
</organism>
<reference evidence="1 2" key="1">
    <citation type="submission" date="2015-09" db="EMBL/GenBank/DDBJ databases">
        <title>Genome sequencing project for genomic taxonomy and phylogenomics of Bacillus-like bacteria.</title>
        <authorList>
            <person name="Liu B."/>
            <person name="Wang J."/>
            <person name="Zhu Y."/>
            <person name="Liu G."/>
            <person name="Chen Q."/>
            <person name="Chen Z."/>
            <person name="Lan J."/>
            <person name="Che J."/>
            <person name="Ge C."/>
            <person name="Shi H."/>
            <person name="Pan Z."/>
            <person name="Liu X."/>
        </authorList>
    </citation>
    <scope>NUCLEOTIDE SEQUENCE [LARGE SCALE GENOMIC DNA]</scope>
    <source>
        <strain evidence="1 2">FJAT-18043</strain>
    </source>
</reference>
<dbReference type="AlphaFoldDB" id="A0A0Q3QJL5"/>
<dbReference type="Proteomes" id="UP000050996">
    <property type="component" value="Unassembled WGS sequence"/>
</dbReference>
<protein>
    <submittedName>
        <fullName evidence="1">Transcriptional regulator</fullName>
    </submittedName>
</protein>
<comment type="caution">
    <text evidence="1">The sequence shown here is derived from an EMBL/GenBank/DDBJ whole genome shotgun (WGS) entry which is preliminary data.</text>
</comment>
<dbReference type="Gene3D" id="1.10.10.10">
    <property type="entry name" value="Winged helix-like DNA-binding domain superfamily/Winged helix DNA-binding domain"/>
    <property type="match status" value="1"/>
</dbReference>
<sequence length="422" mass="47973">MKTRIAVISSAEFFERIQFLVSLINDIELDSYIYQDPLQAPSLINQLKPCDVVFFSGALPYYFSKKEREQLPVPTLYLAQDELTISSSLLAAIYHKQVSLDRISIDLFNSSIVEDVLASVDIETFPKHVIDYEDMLNKDRFNLFEIVSFHQSLWEKGKIDLAITSIHAVYDQLVLYGIPSMRMADPKTSVIRGLQEAKSFAMYKKSLSAQVAVGYLSTDLQVKEIQKLFEAIAHAIHASIQQISPTNYSLYSTRGDIEGLLEQDTLLQYFSGFPGVSIGFGFGSTIMEADKNALVALRFAEKDLKESCMYILTNDKKLLGPYPKEKKQQRLINDHPELLQIAQKAKLSPANLSKLIQFGKERQSHHFTAADLSEYLQVTRRTTERIIKKLADHGYISTIGEEMTYQQGRPRAVYILNLPIYQ</sequence>